<dbReference type="Gene3D" id="2.60.120.40">
    <property type="match status" value="1"/>
</dbReference>
<evidence type="ECO:0000313" key="8">
    <source>
        <dbReference type="EMBL" id="KAK1787199.1"/>
    </source>
</evidence>
<feature type="chain" id="PRO_5041914908" description="C1q domain-containing protein" evidence="6">
    <location>
        <begin position="28"/>
        <end position="256"/>
    </location>
</feature>
<keyword evidence="4" id="KW-1015">Disulfide bond</keyword>
<comment type="subcellular location">
    <subcellularLocation>
        <location evidence="1">Secreted</location>
    </subcellularLocation>
</comment>
<dbReference type="PANTHER" id="PTHR22923">
    <property type="entry name" value="CEREBELLIN-RELATED"/>
    <property type="match status" value="1"/>
</dbReference>
<dbReference type="Pfam" id="PF00386">
    <property type="entry name" value="C1q"/>
    <property type="match status" value="1"/>
</dbReference>
<keyword evidence="2" id="KW-0964">Secreted</keyword>
<evidence type="ECO:0000256" key="5">
    <source>
        <dbReference type="ARBA" id="ARBA00023180"/>
    </source>
</evidence>
<evidence type="ECO:0000256" key="1">
    <source>
        <dbReference type="ARBA" id="ARBA00004613"/>
    </source>
</evidence>
<name>A0AAD8YVE4_9TELE</name>
<dbReference type="EMBL" id="JAROKS010000024">
    <property type="protein sequence ID" value="KAK1787199.1"/>
    <property type="molecule type" value="Genomic_DNA"/>
</dbReference>
<dbReference type="PROSITE" id="PS50871">
    <property type="entry name" value="C1Q"/>
    <property type="match status" value="1"/>
</dbReference>
<accession>A0AAD8YVE4</accession>
<dbReference type="PRINTS" id="PR00007">
    <property type="entry name" value="COMPLEMNTC1Q"/>
</dbReference>
<dbReference type="InterPro" id="IPR050822">
    <property type="entry name" value="Cerebellin_Synaptic_Org"/>
</dbReference>
<evidence type="ECO:0000313" key="9">
    <source>
        <dbReference type="Proteomes" id="UP001239994"/>
    </source>
</evidence>
<evidence type="ECO:0000259" key="7">
    <source>
        <dbReference type="PROSITE" id="PS50871"/>
    </source>
</evidence>
<dbReference type="PANTHER" id="PTHR22923:SF84">
    <property type="entry name" value="CEREBELLIN 12"/>
    <property type="match status" value="1"/>
</dbReference>
<sequence length="256" mass="28012">MLGCVPPGVPVLLLGLILLWCPLVARGQNDTEPIVLEGKCLVVCDSTPSSEPANNALGMSVRSGTGRVAFSATRQTNHEPTDMSNRTMIIYFDQILVNVGGHFDQESSVFLAPRRGVYSFNFHVVKAYNRQTIQVSLMLNGWPMISAFAGDQDVTREAATNAGLVIMERGDKAYLKLERGNLMGGWKYSTFSGFLVFPLASRDLVFAPESEESSGFTELRTEGEVDRRTLYLTPGPHTVRQASAFCLLLPMSLGSK</sequence>
<reference evidence="8" key="1">
    <citation type="submission" date="2023-03" db="EMBL/GenBank/DDBJ databases">
        <title>Electrophorus voltai genome.</title>
        <authorList>
            <person name="Bian C."/>
        </authorList>
    </citation>
    <scope>NUCLEOTIDE SEQUENCE</scope>
    <source>
        <strain evidence="8">CB-2022</strain>
        <tissue evidence="8">Muscle</tissue>
    </source>
</reference>
<keyword evidence="9" id="KW-1185">Reference proteome</keyword>
<keyword evidence="3 6" id="KW-0732">Signal</keyword>
<dbReference type="InterPro" id="IPR008983">
    <property type="entry name" value="Tumour_necrosis_fac-like_dom"/>
</dbReference>
<comment type="caution">
    <text evidence="8">The sequence shown here is derived from an EMBL/GenBank/DDBJ whole genome shotgun (WGS) entry which is preliminary data.</text>
</comment>
<feature type="signal peptide" evidence="6">
    <location>
        <begin position="1"/>
        <end position="27"/>
    </location>
</feature>
<evidence type="ECO:0000256" key="6">
    <source>
        <dbReference type="SAM" id="SignalP"/>
    </source>
</evidence>
<dbReference type="GO" id="GO:0099558">
    <property type="term" value="P:maintenance of synapse structure"/>
    <property type="evidence" value="ECO:0007669"/>
    <property type="project" value="TreeGrafter"/>
</dbReference>
<feature type="domain" description="C1q" evidence="7">
    <location>
        <begin position="63"/>
        <end position="202"/>
    </location>
</feature>
<evidence type="ECO:0000256" key="2">
    <source>
        <dbReference type="ARBA" id="ARBA00022525"/>
    </source>
</evidence>
<dbReference type="GO" id="GO:0043083">
    <property type="term" value="C:synaptic cleft"/>
    <property type="evidence" value="ECO:0007669"/>
    <property type="project" value="TreeGrafter"/>
</dbReference>
<organism evidence="8 9">
    <name type="scientific">Electrophorus voltai</name>
    <dbReference type="NCBI Taxonomy" id="2609070"/>
    <lineage>
        <taxon>Eukaryota</taxon>
        <taxon>Metazoa</taxon>
        <taxon>Chordata</taxon>
        <taxon>Craniata</taxon>
        <taxon>Vertebrata</taxon>
        <taxon>Euteleostomi</taxon>
        <taxon>Actinopterygii</taxon>
        <taxon>Neopterygii</taxon>
        <taxon>Teleostei</taxon>
        <taxon>Ostariophysi</taxon>
        <taxon>Gymnotiformes</taxon>
        <taxon>Gymnotoidei</taxon>
        <taxon>Gymnotidae</taxon>
        <taxon>Electrophorus</taxon>
    </lineage>
</organism>
<proteinExistence type="predicted"/>
<dbReference type="FunFam" id="2.60.120.40:FF:000002">
    <property type="entry name" value="Cerebellin 4"/>
    <property type="match status" value="1"/>
</dbReference>
<dbReference type="SUPFAM" id="SSF49842">
    <property type="entry name" value="TNF-like"/>
    <property type="match status" value="1"/>
</dbReference>
<keyword evidence="5" id="KW-0325">Glycoprotein</keyword>
<dbReference type="Proteomes" id="UP001239994">
    <property type="component" value="Unassembled WGS sequence"/>
</dbReference>
<dbReference type="SMART" id="SM00110">
    <property type="entry name" value="C1Q"/>
    <property type="match status" value="1"/>
</dbReference>
<dbReference type="AlphaFoldDB" id="A0AAD8YVE4"/>
<dbReference type="GO" id="GO:0098978">
    <property type="term" value="C:glutamatergic synapse"/>
    <property type="evidence" value="ECO:0007669"/>
    <property type="project" value="TreeGrafter"/>
</dbReference>
<gene>
    <name evidence="8" type="ORF">P4O66_017052</name>
</gene>
<protein>
    <recommendedName>
        <fullName evidence="7">C1q domain-containing protein</fullName>
    </recommendedName>
</protein>
<evidence type="ECO:0000256" key="4">
    <source>
        <dbReference type="ARBA" id="ARBA00023157"/>
    </source>
</evidence>
<evidence type="ECO:0000256" key="3">
    <source>
        <dbReference type="ARBA" id="ARBA00022729"/>
    </source>
</evidence>
<dbReference type="InterPro" id="IPR001073">
    <property type="entry name" value="C1q_dom"/>
</dbReference>